<reference evidence="1 2" key="1">
    <citation type="journal article" date="2016" name="Nat. Commun.">
        <title>Thousands of microbial genomes shed light on interconnected biogeochemical processes in an aquifer system.</title>
        <authorList>
            <person name="Anantharaman K."/>
            <person name="Brown C.T."/>
            <person name="Hug L.A."/>
            <person name="Sharon I."/>
            <person name="Castelle C.J."/>
            <person name="Probst A.J."/>
            <person name="Thomas B.C."/>
            <person name="Singh A."/>
            <person name="Wilkins M.J."/>
            <person name="Karaoz U."/>
            <person name="Brodie E.L."/>
            <person name="Williams K.H."/>
            <person name="Hubbard S.S."/>
            <person name="Banfield J.F."/>
        </authorList>
    </citation>
    <scope>NUCLEOTIDE SEQUENCE [LARGE SCALE GENOMIC DNA]</scope>
</reference>
<comment type="caution">
    <text evidence="1">The sequence shown here is derived from an EMBL/GenBank/DDBJ whole genome shotgun (WGS) entry which is preliminary data.</text>
</comment>
<sequence length="300" mass="35222">MKRNNMLGKFERIFKYPYRNFIAPRIYSIRDRKILSRNLAVKDKYSNQRCFVIGSGPSISDIDFAQLQNEYTFVCNEFDKNPRYGILKPKFHITSDSAYYTDGEAEYLTEQFKLKDKTIPTTTSMIINLAAKPFMDKYSLFKRHQVYYVGTQGIFTDKLPFNIELDRYIPYPKNSALMCMLAAVYMDFQEIILIGCEHGFLNKPITVLMEHSADDYPDDLKHADMYDQEAMKKFNLAKNLKRPTYENAVASVLQLFKSYRLFYDKVKKIHPNTNIYNATPNSFLDVFPFVNLDDVLNKKR</sequence>
<evidence type="ECO:0000313" key="1">
    <source>
        <dbReference type="EMBL" id="OGN09630.1"/>
    </source>
</evidence>
<accession>A0A1F8FAN2</accession>
<name>A0A1F8FAN2_9BACT</name>
<gene>
    <name evidence="1" type="ORF">A3C61_01475</name>
</gene>
<dbReference type="AlphaFoldDB" id="A0A1F8FAN2"/>
<dbReference type="Gene3D" id="3.90.1480.10">
    <property type="entry name" value="Alpha-2,3-sialyltransferase"/>
    <property type="match status" value="1"/>
</dbReference>
<dbReference type="EMBL" id="MGJO01000017">
    <property type="protein sequence ID" value="OGN09630.1"/>
    <property type="molecule type" value="Genomic_DNA"/>
</dbReference>
<organism evidence="1 2">
    <name type="scientific">Candidatus Yanofskybacteria bacterium RIFCSPHIGHO2_02_FULL_39_10</name>
    <dbReference type="NCBI Taxonomy" id="1802674"/>
    <lineage>
        <taxon>Bacteria</taxon>
        <taxon>Candidatus Yanofskyibacteriota</taxon>
    </lineage>
</organism>
<protein>
    <recommendedName>
        <fullName evidence="3">DUF115 domain-containing protein</fullName>
    </recommendedName>
</protein>
<evidence type="ECO:0008006" key="3">
    <source>
        <dbReference type="Google" id="ProtNLM"/>
    </source>
</evidence>
<dbReference type="Proteomes" id="UP000178908">
    <property type="component" value="Unassembled WGS sequence"/>
</dbReference>
<evidence type="ECO:0000313" key="2">
    <source>
        <dbReference type="Proteomes" id="UP000178908"/>
    </source>
</evidence>
<proteinExistence type="predicted"/>